<keyword evidence="7" id="KW-1185">Reference proteome</keyword>
<dbReference type="SUPFAM" id="SSF52518">
    <property type="entry name" value="Thiamin diphosphate-binding fold (THDP-binding)"/>
    <property type="match status" value="1"/>
</dbReference>
<evidence type="ECO:0000313" key="6">
    <source>
        <dbReference type="EMBL" id="GJS95676.1"/>
    </source>
</evidence>
<protein>
    <submittedName>
        <fullName evidence="6">2-oxoglutarate dehydrogenase, mitochondrial-like protein</fullName>
    </submittedName>
</protein>
<comment type="similarity">
    <text evidence="2">Belongs to the alpha-ketoglutarate dehydrogenase family.</text>
</comment>
<name>A0ABQ5A292_9ASTR</name>
<proteinExistence type="inferred from homology"/>
<dbReference type="PANTHER" id="PTHR23152">
    <property type="entry name" value="2-OXOGLUTARATE DEHYDROGENASE"/>
    <property type="match status" value="1"/>
</dbReference>
<dbReference type="InterPro" id="IPR029061">
    <property type="entry name" value="THDP-binding"/>
</dbReference>
<accession>A0ABQ5A292</accession>
<evidence type="ECO:0000256" key="2">
    <source>
        <dbReference type="ARBA" id="ARBA00006936"/>
    </source>
</evidence>
<keyword evidence="4" id="KW-0786">Thiamine pyrophosphate</keyword>
<evidence type="ECO:0000256" key="3">
    <source>
        <dbReference type="ARBA" id="ARBA00023002"/>
    </source>
</evidence>
<dbReference type="EMBL" id="BQNB010011828">
    <property type="protein sequence ID" value="GJS95676.1"/>
    <property type="molecule type" value="Genomic_DNA"/>
</dbReference>
<gene>
    <name evidence="6" type="ORF">Tco_0802644</name>
</gene>
<dbReference type="InterPro" id="IPR011603">
    <property type="entry name" value="2oxoglutarate_DH_E1"/>
</dbReference>
<comment type="caution">
    <text evidence="6">The sequence shown here is derived from an EMBL/GenBank/DDBJ whole genome shotgun (WGS) entry which is preliminary data.</text>
</comment>
<keyword evidence="3" id="KW-0560">Oxidoreductase</keyword>
<dbReference type="Pfam" id="PF00676">
    <property type="entry name" value="E1_dh"/>
    <property type="match status" value="1"/>
</dbReference>
<comment type="cofactor">
    <cofactor evidence="1">
        <name>thiamine diphosphate</name>
        <dbReference type="ChEBI" id="CHEBI:58937"/>
    </cofactor>
</comment>
<evidence type="ECO:0000313" key="7">
    <source>
        <dbReference type="Proteomes" id="UP001151760"/>
    </source>
</evidence>
<dbReference type="SUPFAM" id="SSF50978">
    <property type="entry name" value="WD40 repeat-like"/>
    <property type="match status" value="1"/>
</dbReference>
<evidence type="ECO:0000259" key="5">
    <source>
        <dbReference type="Pfam" id="PF00676"/>
    </source>
</evidence>
<dbReference type="InterPro" id="IPR036322">
    <property type="entry name" value="WD40_repeat_dom_sf"/>
</dbReference>
<organism evidence="6 7">
    <name type="scientific">Tanacetum coccineum</name>
    <dbReference type="NCBI Taxonomy" id="301880"/>
    <lineage>
        <taxon>Eukaryota</taxon>
        <taxon>Viridiplantae</taxon>
        <taxon>Streptophyta</taxon>
        <taxon>Embryophyta</taxon>
        <taxon>Tracheophyta</taxon>
        <taxon>Spermatophyta</taxon>
        <taxon>Magnoliopsida</taxon>
        <taxon>eudicotyledons</taxon>
        <taxon>Gunneridae</taxon>
        <taxon>Pentapetalae</taxon>
        <taxon>asterids</taxon>
        <taxon>campanulids</taxon>
        <taxon>Asterales</taxon>
        <taxon>Asteraceae</taxon>
        <taxon>Asteroideae</taxon>
        <taxon>Anthemideae</taxon>
        <taxon>Anthemidinae</taxon>
        <taxon>Tanacetum</taxon>
    </lineage>
</organism>
<dbReference type="PANTHER" id="PTHR23152:SF4">
    <property type="entry name" value="2-OXOADIPATE DEHYDROGENASE COMPLEX COMPONENT E1"/>
    <property type="match status" value="1"/>
</dbReference>
<feature type="domain" description="Dehydrogenase E1 component" evidence="5">
    <location>
        <begin position="169"/>
        <end position="285"/>
    </location>
</feature>
<evidence type="ECO:0000256" key="4">
    <source>
        <dbReference type="ARBA" id="ARBA00023052"/>
    </source>
</evidence>
<dbReference type="InterPro" id="IPR001017">
    <property type="entry name" value="DH_E1"/>
</dbReference>
<dbReference type="Gene3D" id="3.40.50.970">
    <property type="match status" value="1"/>
</dbReference>
<evidence type="ECO:0000256" key="1">
    <source>
        <dbReference type="ARBA" id="ARBA00001964"/>
    </source>
</evidence>
<reference evidence="6" key="2">
    <citation type="submission" date="2022-01" db="EMBL/GenBank/DDBJ databases">
        <authorList>
            <person name="Yamashiro T."/>
            <person name="Shiraishi A."/>
            <person name="Satake H."/>
            <person name="Nakayama K."/>
        </authorList>
    </citation>
    <scope>NUCLEOTIDE SEQUENCE</scope>
</reference>
<sequence length="293" mass="31993">MLSQLKSDLKGLSQCSNKGQRLWMPNVYHKCPMVAQDARDLHMSQWRVIGGGLQRVERDAAIAWLEQSRIVLALRLADHHGKNYKVTEEARAFVGEVQNHVILTCSLDSPILATAIEAGSLVARLENCHENAVNRLVNLTESTMASGGDDGCIKNPFISSFQPESFGSSGPVVAGKTKAKQYYSNDVDRTKNLSILIHDDGSFAGQGVVYETLHLSALPNYTTGGTIHIVMNKQVSLTTDPKSGRSLQYCMDVAKALNAPIFHVNGDDVETVVHACDLAAEWRQTYVSFGCCG</sequence>
<reference evidence="6" key="1">
    <citation type="journal article" date="2022" name="Int. J. Mol. Sci.">
        <title>Draft Genome of Tanacetum Coccineum: Genomic Comparison of Closely Related Tanacetum-Family Plants.</title>
        <authorList>
            <person name="Yamashiro T."/>
            <person name="Shiraishi A."/>
            <person name="Nakayama K."/>
            <person name="Satake H."/>
        </authorList>
    </citation>
    <scope>NUCLEOTIDE SEQUENCE</scope>
</reference>
<dbReference type="Proteomes" id="UP001151760">
    <property type="component" value="Unassembled WGS sequence"/>
</dbReference>